<gene>
    <name evidence="2" type="ORF">SDC9_46236</name>
</gene>
<evidence type="ECO:0000313" key="2">
    <source>
        <dbReference type="EMBL" id="MPM00014.1"/>
    </source>
</evidence>
<protein>
    <submittedName>
        <fullName evidence="2">Uncharacterized protein</fullName>
    </submittedName>
</protein>
<dbReference type="EMBL" id="VSSQ01000702">
    <property type="protein sequence ID" value="MPM00014.1"/>
    <property type="molecule type" value="Genomic_DNA"/>
</dbReference>
<accession>A0A644WCH0</accession>
<keyword evidence="1" id="KW-0812">Transmembrane</keyword>
<feature type="transmembrane region" description="Helical" evidence="1">
    <location>
        <begin position="21"/>
        <end position="43"/>
    </location>
</feature>
<reference evidence="2" key="1">
    <citation type="submission" date="2019-08" db="EMBL/GenBank/DDBJ databases">
        <authorList>
            <person name="Kucharzyk K."/>
            <person name="Murdoch R.W."/>
            <person name="Higgins S."/>
            <person name="Loffler F."/>
        </authorList>
    </citation>
    <scope>NUCLEOTIDE SEQUENCE</scope>
</reference>
<comment type="caution">
    <text evidence="2">The sequence shown here is derived from an EMBL/GenBank/DDBJ whole genome shotgun (WGS) entry which is preliminary data.</text>
</comment>
<keyword evidence="1" id="KW-0472">Membrane</keyword>
<name>A0A644WCH0_9ZZZZ</name>
<organism evidence="2">
    <name type="scientific">bioreactor metagenome</name>
    <dbReference type="NCBI Taxonomy" id="1076179"/>
    <lineage>
        <taxon>unclassified sequences</taxon>
        <taxon>metagenomes</taxon>
        <taxon>ecological metagenomes</taxon>
    </lineage>
</organism>
<sequence>MELFTKEKERRLSAKQKMFPNLRSAVISIAVVALLLTFAVFAIDRNNVNRLGGYHKSALAELQKVEAHLSLRLGYATTLSSLLGQGENASKLASLVALAGQARSAGEISETYLAMDAVLALLQKELFADAAYRTYAPYFEKMYEEELLLTEVLLSYHAKADYYNRQKHAFPAVLTANRMEMKDLPLFAFSAALKGRP</sequence>
<proteinExistence type="predicted"/>
<evidence type="ECO:0000256" key="1">
    <source>
        <dbReference type="SAM" id="Phobius"/>
    </source>
</evidence>
<dbReference type="AlphaFoldDB" id="A0A644WCH0"/>
<keyword evidence="1" id="KW-1133">Transmembrane helix</keyword>